<dbReference type="InterPro" id="IPR008594">
    <property type="entry name" value="DcpS/DCS2"/>
</dbReference>
<accession>A0A0L0FZZ5</accession>
<sequence>MTVSMSNVDDQTLSEVITVSSQDVAADFTFEAVLREMSDTKSCFLRGSMKGQPAILVLEKPPFKCDVISSQVASLSDVSIEMHNDIYSNLTGLSAPEFNRLSLKLICPATETHFRKYGPQDMAVVTETPELYQKVTLPYIKGIPSSRIQWVYNIIEGTKEADRVILRDDDPTDGFVLVMDMKWDGSQPESCYCVAIVQNRNVRSVRDLTRNLLPLLENILDKGSKCLAEKYGIPLSMQRVFIHYQPSYYHFHVHFTHVKYLAPGTHCGKAHLLQDVIANINLMDDYYSKASLTMIMGTNHHLYQLLAAHMWSVGESCF</sequence>
<evidence type="ECO:0000256" key="10">
    <source>
        <dbReference type="PIRSR" id="PIRSR028973-1"/>
    </source>
</evidence>
<feature type="binding site" evidence="11">
    <location>
        <position position="182"/>
    </location>
    <ligand>
        <name>substrate</name>
    </ligand>
</feature>
<dbReference type="Gene3D" id="3.30.200.40">
    <property type="entry name" value="Scavenger mRNA decapping enzyme, N-terminal domain"/>
    <property type="match status" value="1"/>
</dbReference>
<dbReference type="EC" id="3.6.1.59" evidence="3"/>
<feature type="binding site" evidence="11">
    <location>
        <position position="150"/>
    </location>
    <ligand>
        <name>substrate</name>
    </ligand>
</feature>
<dbReference type="RefSeq" id="XP_014155440.1">
    <property type="nucleotide sequence ID" value="XM_014299965.1"/>
</dbReference>
<evidence type="ECO:0000256" key="8">
    <source>
        <dbReference type="ARBA" id="ARBA00030609"/>
    </source>
</evidence>
<dbReference type="EMBL" id="KQ242023">
    <property type="protein sequence ID" value="KNC81538.1"/>
    <property type="molecule type" value="Genomic_DNA"/>
</dbReference>
<keyword evidence="5" id="KW-0378">Hydrolase</keyword>
<evidence type="ECO:0000256" key="9">
    <source>
        <dbReference type="ARBA" id="ARBA00048222"/>
    </source>
</evidence>
<dbReference type="SUPFAM" id="SSF102860">
    <property type="entry name" value="mRNA decapping enzyme DcpS N-terminal domain"/>
    <property type="match status" value="1"/>
</dbReference>
<comment type="catalytic activity">
    <reaction evidence="9">
        <text>a 5'-end (N(7)-methyl 5'-triphosphoguanosine)-ribonucleoside in mRNA + H2O = N(7)-methyl-GMP + a 5'-end diphospho-ribonucleoside in mRNA + 2 H(+)</text>
        <dbReference type="Rhea" id="RHEA:65388"/>
        <dbReference type="Rhea" id="RHEA-COMP:17165"/>
        <dbReference type="Rhea" id="RHEA-COMP:17167"/>
        <dbReference type="ChEBI" id="CHEBI:15377"/>
        <dbReference type="ChEBI" id="CHEBI:15378"/>
        <dbReference type="ChEBI" id="CHEBI:58285"/>
        <dbReference type="ChEBI" id="CHEBI:156461"/>
        <dbReference type="ChEBI" id="CHEBI:167616"/>
        <dbReference type="EC" id="3.6.1.59"/>
    </reaction>
</comment>
<dbReference type="Gene3D" id="3.30.428.10">
    <property type="entry name" value="HIT-like"/>
    <property type="match status" value="1"/>
</dbReference>
<dbReference type="GeneID" id="25906649"/>
<dbReference type="InterPro" id="IPR011145">
    <property type="entry name" value="Scavenger_mRNA_decap_enz_N"/>
</dbReference>
<dbReference type="GO" id="GO:0000340">
    <property type="term" value="F:RNA 7-methylguanosine cap binding"/>
    <property type="evidence" value="ECO:0007669"/>
    <property type="project" value="TreeGrafter"/>
</dbReference>
<protein>
    <recommendedName>
        <fullName evidence="4">m7GpppX diphosphatase</fullName>
        <ecNumber evidence="3">3.6.1.59</ecNumber>
    </recommendedName>
    <alternativeName>
        <fullName evidence="8">Decapping scavenger enzyme</fullName>
    </alternativeName>
    <alternativeName>
        <fullName evidence="7">Scavenger mRNA-decapping enzyme DcpS</fullName>
    </alternativeName>
</protein>
<keyword evidence="6" id="KW-0539">Nucleus</keyword>
<proteinExistence type="inferred from homology"/>
<evidence type="ECO:0000256" key="3">
    <source>
        <dbReference type="ARBA" id="ARBA00012520"/>
    </source>
</evidence>
<dbReference type="STRING" id="667725.A0A0L0FZZ5"/>
<evidence type="ECO:0000256" key="6">
    <source>
        <dbReference type="ARBA" id="ARBA00023242"/>
    </source>
</evidence>
<dbReference type="Pfam" id="PF11969">
    <property type="entry name" value="DcpS_C"/>
    <property type="match status" value="1"/>
</dbReference>
<feature type="binding site" evidence="11">
    <location>
        <position position="180"/>
    </location>
    <ligand>
        <name>substrate</name>
    </ligand>
</feature>
<evidence type="ECO:0000256" key="2">
    <source>
        <dbReference type="ARBA" id="ARBA00010208"/>
    </source>
</evidence>
<evidence type="ECO:0000256" key="1">
    <source>
        <dbReference type="ARBA" id="ARBA00004123"/>
    </source>
</evidence>
<evidence type="ECO:0000256" key="5">
    <source>
        <dbReference type="ARBA" id="ARBA00022801"/>
    </source>
</evidence>
<dbReference type="GO" id="GO:0140932">
    <property type="term" value="F:5'-(N(7)-methyl 5'-triphosphoguanosine)-[mRNA] diphosphatase activity"/>
    <property type="evidence" value="ECO:0007669"/>
    <property type="project" value="UniProtKB-EC"/>
</dbReference>
<feature type="binding site" evidence="11">
    <location>
        <begin position="243"/>
        <end position="254"/>
    </location>
    <ligand>
        <name>substrate</name>
    </ligand>
</feature>
<comment type="subcellular location">
    <subcellularLocation>
        <location evidence="1">Nucleus</location>
    </subcellularLocation>
</comment>
<dbReference type="PIRSF" id="PIRSF028973">
    <property type="entry name" value="Scavenger_mRNA_decap_enz"/>
    <property type="match status" value="1"/>
</dbReference>
<comment type="similarity">
    <text evidence="2">Belongs to the HIT family.</text>
</comment>
<reference evidence="12 13" key="1">
    <citation type="submission" date="2011-02" db="EMBL/GenBank/DDBJ databases">
        <title>The Genome Sequence of Sphaeroforma arctica JP610.</title>
        <authorList>
            <consortium name="The Broad Institute Genome Sequencing Platform"/>
            <person name="Russ C."/>
            <person name="Cuomo C."/>
            <person name="Young S.K."/>
            <person name="Zeng Q."/>
            <person name="Gargeya S."/>
            <person name="Alvarado L."/>
            <person name="Berlin A."/>
            <person name="Chapman S.B."/>
            <person name="Chen Z."/>
            <person name="Freedman E."/>
            <person name="Gellesch M."/>
            <person name="Goldberg J."/>
            <person name="Griggs A."/>
            <person name="Gujja S."/>
            <person name="Heilman E."/>
            <person name="Heiman D."/>
            <person name="Howarth C."/>
            <person name="Mehta T."/>
            <person name="Neiman D."/>
            <person name="Pearson M."/>
            <person name="Roberts A."/>
            <person name="Saif S."/>
            <person name="Shea T."/>
            <person name="Shenoy N."/>
            <person name="Sisk P."/>
            <person name="Stolte C."/>
            <person name="Sykes S."/>
            <person name="White J."/>
            <person name="Yandava C."/>
            <person name="Burger G."/>
            <person name="Gray M.W."/>
            <person name="Holland P.W.H."/>
            <person name="King N."/>
            <person name="Lang F.B.F."/>
            <person name="Roger A.J."/>
            <person name="Ruiz-Trillo I."/>
            <person name="Haas B."/>
            <person name="Nusbaum C."/>
            <person name="Birren B."/>
        </authorList>
    </citation>
    <scope>NUCLEOTIDE SEQUENCE [LARGE SCALE GENOMIC DNA]</scope>
    <source>
        <strain evidence="12 13">JP610</strain>
    </source>
</reference>
<feature type="binding site" evidence="11">
    <location>
        <position position="160"/>
    </location>
    <ligand>
        <name>substrate</name>
    </ligand>
</feature>
<dbReference type="eggNOG" id="KOG3969">
    <property type="taxonomic scope" value="Eukaryota"/>
</dbReference>
<organism evidence="12 13">
    <name type="scientific">Sphaeroforma arctica JP610</name>
    <dbReference type="NCBI Taxonomy" id="667725"/>
    <lineage>
        <taxon>Eukaryota</taxon>
        <taxon>Ichthyosporea</taxon>
        <taxon>Ichthyophonida</taxon>
        <taxon>Sphaeroforma</taxon>
    </lineage>
</organism>
<dbReference type="AlphaFoldDB" id="A0A0L0FZZ5"/>
<feature type="active site" description="Nucleophile" evidence="10">
    <location>
        <position position="252"/>
    </location>
</feature>
<dbReference type="Pfam" id="PF05652">
    <property type="entry name" value="DcpS"/>
    <property type="match status" value="1"/>
</dbReference>
<gene>
    <name evidence="12" type="ORF">SARC_06145</name>
</gene>
<evidence type="ECO:0000256" key="11">
    <source>
        <dbReference type="PIRSR" id="PIRSR028973-2"/>
    </source>
</evidence>
<evidence type="ECO:0000256" key="4">
    <source>
        <dbReference type="ARBA" id="ARBA00015636"/>
    </source>
</evidence>
<dbReference type="SUPFAM" id="SSF54197">
    <property type="entry name" value="HIT-like"/>
    <property type="match status" value="1"/>
</dbReference>
<dbReference type="PANTHER" id="PTHR12978">
    <property type="entry name" value="HISTIDINE TRIAD HIT PROTEIN MEMBER"/>
    <property type="match status" value="1"/>
</dbReference>
<dbReference type="GO" id="GO:0000290">
    <property type="term" value="P:deadenylation-dependent decapping of nuclear-transcribed mRNA"/>
    <property type="evidence" value="ECO:0007669"/>
    <property type="project" value="InterPro"/>
</dbReference>
<dbReference type="OrthoDB" id="10264956at2759"/>
<evidence type="ECO:0000313" key="12">
    <source>
        <dbReference type="EMBL" id="KNC81538.1"/>
    </source>
</evidence>
<evidence type="ECO:0000256" key="7">
    <source>
        <dbReference type="ARBA" id="ARBA00029885"/>
    </source>
</evidence>
<dbReference type="FunFam" id="3.30.428.10:FF:000006">
    <property type="entry name" value="m7GpppX diphosphatase"/>
    <property type="match status" value="1"/>
</dbReference>
<dbReference type="GO" id="GO:0005634">
    <property type="term" value="C:nucleus"/>
    <property type="evidence" value="ECO:0007669"/>
    <property type="project" value="UniProtKB-SubCell"/>
</dbReference>
<dbReference type="InterPro" id="IPR036265">
    <property type="entry name" value="HIT-like_sf"/>
</dbReference>
<keyword evidence="13" id="KW-1185">Reference proteome</keyword>
<name>A0A0L0FZZ5_9EUKA</name>
<dbReference type="Proteomes" id="UP000054560">
    <property type="component" value="Unassembled WGS sequence"/>
</dbReference>
<dbReference type="PANTHER" id="PTHR12978:SF0">
    <property type="entry name" value="M7GPPPX DIPHOSPHATASE"/>
    <property type="match status" value="1"/>
</dbReference>
<evidence type="ECO:0000313" key="13">
    <source>
        <dbReference type="Proteomes" id="UP000054560"/>
    </source>
</evidence>
<dbReference type="GO" id="GO:0000932">
    <property type="term" value="C:P-body"/>
    <property type="evidence" value="ECO:0007669"/>
    <property type="project" value="TreeGrafter"/>
</dbReference>